<dbReference type="Pfam" id="PF17854">
    <property type="entry name" value="FtsK_alpha"/>
    <property type="match status" value="1"/>
</dbReference>
<feature type="transmembrane region" description="Helical" evidence="10">
    <location>
        <begin position="35"/>
        <end position="59"/>
    </location>
</feature>
<evidence type="ECO:0000256" key="8">
    <source>
        <dbReference type="PROSITE-ProRule" id="PRU00289"/>
    </source>
</evidence>
<evidence type="ECO:0000256" key="4">
    <source>
        <dbReference type="ARBA" id="ARBA00022829"/>
    </source>
</evidence>
<keyword evidence="3 8" id="KW-0547">Nucleotide-binding</keyword>
<keyword evidence="10" id="KW-0472">Membrane</keyword>
<keyword evidence="4" id="KW-0159">Chromosome partition</keyword>
<dbReference type="Gene3D" id="3.40.50.300">
    <property type="entry name" value="P-loop containing nucleotide triphosphate hydrolases"/>
    <property type="match status" value="1"/>
</dbReference>
<evidence type="ECO:0000259" key="11">
    <source>
        <dbReference type="PROSITE" id="PS50901"/>
    </source>
</evidence>
<evidence type="ECO:0000256" key="2">
    <source>
        <dbReference type="ARBA" id="ARBA00006474"/>
    </source>
</evidence>
<dbReference type="InterPro" id="IPR027417">
    <property type="entry name" value="P-loop_NTPase"/>
</dbReference>
<accession>A0A418IH63</accession>
<protein>
    <submittedName>
        <fullName evidence="12">DNA translocase FtsK</fullName>
    </submittedName>
</protein>
<dbReference type="GO" id="GO:0003677">
    <property type="term" value="F:DNA binding"/>
    <property type="evidence" value="ECO:0007669"/>
    <property type="project" value="UniProtKB-KW"/>
</dbReference>
<feature type="compositionally biased region" description="Basic and acidic residues" evidence="9">
    <location>
        <begin position="276"/>
        <end position="291"/>
    </location>
</feature>
<dbReference type="InterPro" id="IPR036390">
    <property type="entry name" value="WH_DNA-bd_sf"/>
</dbReference>
<dbReference type="EMBL" id="QXUF01000020">
    <property type="protein sequence ID" value="RIN01857.1"/>
    <property type="molecule type" value="Genomic_DNA"/>
</dbReference>
<comment type="function">
    <text evidence="7">Essential cell division protein that coordinates cell division and chromosome segregation. The N-terminus is involved in assembly of the cell-division machinery. The C-terminus functions as a DNA motor that moves dsDNA in an ATP-dependent manner towards the dif recombination site, which is located within the replication terminus region. Required for activation of the Xer recombinase, allowing activation of chromosome unlinking by recombination.</text>
</comment>
<proteinExistence type="inferred from homology"/>
<gene>
    <name evidence="12" type="ORF">BU112_04360</name>
</gene>
<evidence type="ECO:0000256" key="9">
    <source>
        <dbReference type="SAM" id="MobiDB-lite"/>
    </source>
</evidence>
<comment type="subcellular location">
    <subcellularLocation>
        <location evidence="1">Membrane</location>
        <topology evidence="1">Multi-pass membrane protein</topology>
    </subcellularLocation>
</comment>
<feature type="transmembrane region" description="Helical" evidence="10">
    <location>
        <begin position="100"/>
        <end position="118"/>
    </location>
</feature>
<dbReference type="Gene3D" id="3.30.980.40">
    <property type="match status" value="1"/>
</dbReference>
<dbReference type="InterPro" id="IPR018541">
    <property type="entry name" value="Ftsk_gamma"/>
</dbReference>
<dbReference type="InterPro" id="IPR036388">
    <property type="entry name" value="WH-like_DNA-bd_sf"/>
</dbReference>
<dbReference type="Pfam" id="PF01580">
    <property type="entry name" value="FtsK_SpoIIIE"/>
    <property type="match status" value="1"/>
</dbReference>
<dbReference type="PANTHER" id="PTHR22683">
    <property type="entry name" value="SPORULATION PROTEIN RELATED"/>
    <property type="match status" value="1"/>
</dbReference>
<evidence type="ECO:0000313" key="12">
    <source>
        <dbReference type="EMBL" id="RIN01857.1"/>
    </source>
</evidence>
<feature type="transmembrane region" description="Helical" evidence="10">
    <location>
        <begin position="149"/>
        <end position="182"/>
    </location>
</feature>
<feature type="compositionally biased region" description="Basic residues" evidence="9">
    <location>
        <begin position="1"/>
        <end position="26"/>
    </location>
</feature>
<dbReference type="SMART" id="SM00843">
    <property type="entry name" value="Ftsk_gamma"/>
    <property type="match status" value="1"/>
</dbReference>
<dbReference type="SMART" id="SM00382">
    <property type="entry name" value="AAA"/>
    <property type="match status" value="1"/>
</dbReference>
<dbReference type="GO" id="GO:0005524">
    <property type="term" value="F:ATP binding"/>
    <property type="evidence" value="ECO:0007669"/>
    <property type="project" value="UniProtKB-UniRule"/>
</dbReference>
<organism evidence="12 13">
    <name type="scientific">Staphylococcus shinii</name>
    <dbReference type="NCBI Taxonomy" id="2912228"/>
    <lineage>
        <taxon>Bacteria</taxon>
        <taxon>Bacillati</taxon>
        <taxon>Bacillota</taxon>
        <taxon>Bacilli</taxon>
        <taxon>Bacillales</taxon>
        <taxon>Staphylococcaceae</taxon>
        <taxon>Staphylococcus</taxon>
    </lineage>
</organism>
<comment type="similarity">
    <text evidence="2">Belongs to the FtsK/SpoIIIE/SftA family.</text>
</comment>
<keyword evidence="10" id="KW-0812">Transmembrane</keyword>
<dbReference type="Gene3D" id="1.10.10.10">
    <property type="entry name" value="Winged helix-like DNA-binding domain superfamily/Winged helix DNA-binding domain"/>
    <property type="match status" value="1"/>
</dbReference>
<dbReference type="GO" id="GO:0016020">
    <property type="term" value="C:membrane"/>
    <property type="evidence" value="ECO:0007669"/>
    <property type="project" value="UniProtKB-SubCell"/>
</dbReference>
<reference evidence="12 13" key="1">
    <citation type="journal article" date="2016" name="Front. Microbiol.">
        <title>Comprehensive Phylogenetic Analysis of Bovine Non-aureus Staphylococci Species Based on Whole-Genome Sequencing.</title>
        <authorList>
            <person name="Naushad S."/>
            <person name="Barkema H.W."/>
            <person name="Luby C."/>
            <person name="Condas L.A."/>
            <person name="Nobrega D.B."/>
            <person name="Carson D.A."/>
            <person name="De Buck J."/>
        </authorList>
    </citation>
    <scope>NUCLEOTIDE SEQUENCE [LARGE SCALE GENOMIC DNA]</scope>
    <source>
        <strain evidence="12 13">SNUC 4554</strain>
    </source>
</reference>
<dbReference type="SUPFAM" id="SSF46785">
    <property type="entry name" value="Winged helix' DNA-binding domain"/>
    <property type="match status" value="1"/>
</dbReference>
<dbReference type="AlphaFoldDB" id="A0A418IH63"/>
<dbReference type="Pfam" id="PF09397">
    <property type="entry name" value="FtsK_gamma"/>
    <property type="match status" value="1"/>
</dbReference>
<keyword evidence="6" id="KW-0238">DNA-binding</keyword>
<dbReference type="SUPFAM" id="SSF52540">
    <property type="entry name" value="P-loop containing nucleoside triphosphate hydrolases"/>
    <property type="match status" value="1"/>
</dbReference>
<dbReference type="PANTHER" id="PTHR22683:SF41">
    <property type="entry name" value="DNA TRANSLOCASE FTSK"/>
    <property type="match status" value="1"/>
</dbReference>
<feature type="compositionally biased region" description="Basic and acidic residues" evidence="9">
    <location>
        <begin position="242"/>
        <end position="260"/>
    </location>
</feature>
<dbReference type="PROSITE" id="PS50901">
    <property type="entry name" value="FTSK"/>
    <property type="match status" value="1"/>
</dbReference>
<dbReference type="Proteomes" id="UP000286317">
    <property type="component" value="Unassembled WGS sequence"/>
</dbReference>
<sequence length="820" mass="91392">MAQTKKKQTTKRKPTNTRKKTTNNKKKQGDSPLRYIVAIAIFVIVTLGIFQLGIVGTMIDSFFNYLFGTSRFLTYILILIGTVFITYYKALPKTRRTVGAFVLQLALLLVSHIVFYFSHKVQAQREPVLSFVYKSYEHSNFPVFGGGLIGHYLLALFIPLISIVGIIIVTILLIASSIILLLKQKHRDVSKLLFEKLKVKSKDASENYQERRKQNKVKKEAKARVKAEKKAEQQVEQQARTEAQKSDENVTDVSDLKEIPSPKSEQQLSIPIYGHSDSEDGHKQNSEKPIGKRTKRMFDQEGHLAQKATQPDTNLNQASLDQQIDDMDSEQSEQGEAINSISEAGEVENETYTLPPLTLLKQPAKQKATSKAEVQKKGQLLETTLKNFGVDARVTQIKIGPAVTQYEIQPAQGVKVSKIVNLHNDIALALAAKDIRIEAPIPGRSAVGIEVPNDKISLVSLKEVLDEKFPAKNKLEVGLGRDISGDPITVELNKMPHMLVAGSTGSGKSVCINGIITSILLNAKPHEVKLMLIDPKMVELNIYNGIPHLLIPVVTNPHKASQALEKVVAEMERRYDLFQHSSTRNIEGYNEAIRRQNAELEEKQSELPYIVVIVDELADLMMVAGKEVENAIQRITQMARAAGIHLIIATQRPSVDVITGLIKNNIPSRIAFAVSSQIDSRTIIDSAGADKLLGKGDMLYVANGGSTRTRVQGAFLSDQEVQDVVNYVVEQQKANYVREMEPDAPVDKSEMKSEDALYDEAYLFVLEQQKASTSLLQRQFRIGYNRASRLMDDLERNQVIGPQKGSKPRQILVDIDSDEV</sequence>
<evidence type="ECO:0000256" key="6">
    <source>
        <dbReference type="ARBA" id="ARBA00023125"/>
    </source>
</evidence>
<keyword evidence="5 8" id="KW-0067">ATP-binding</keyword>
<evidence type="ECO:0000256" key="1">
    <source>
        <dbReference type="ARBA" id="ARBA00004141"/>
    </source>
</evidence>
<dbReference type="InterPro" id="IPR003593">
    <property type="entry name" value="AAA+_ATPase"/>
</dbReference>
<dbReference type="OrthoDB" id="9807790at2"/>
<evidence type="ECO:0000256" key="5">
    <source>
        <dbReference type="ARBA" id="ARBA00022840"/>
    </source>
</evidence>
<dbReference type="InterPro" id="IPR050206">
    <property type="entry name" value="FtsK/SpoIIIE/SftA"/>
</dbReference>
<dbReference type="GO" id="GO:0007059">
    <property type="term" value="P:chromosome segregation"/>
    <property type="evidence" value="ECO:0007669"/>
    <property type="project" value="UniProtKB-KW"/>
</dbReference>
<feature type="region of interest" description="Disordered" evidence="9">
    <location>
        <begin position="1"/>
        <end position="28"/>
    </location>
</feature>
<feature type="binding site" evidence="8">
    <location>
        <begin position="502"/>
        <end position="509"/>
    </location>
    <ligand>
        <name>ATP</name>
        <dbReference type="ChEBI" id="CHEBI:30616"/>
    </ligand>
</feature>
<evidence type="ECO:0000313" key="13">
    <source>
        <dbReference type="Proteomes" id="UP000286317"/>
    </source>
</evidence>
<name>A0A418IH63_9STAP</name>
<keyword evidence="13" id="KW-1185">Reference proteome</keyword>
<feature type="domain" description="FtsK" evidence="11">
    <location>
        <begin position="485"/>
        <end position="681"/>
    </location>
</feature>
<dbReference type="InterPro" id="IPR002543">
    <property type="entry name" value="FtsK_dom"/>
</dbReference>
<feature type="compositionally biased region" description="Basic and acidic residues" evidence="9">
    <location>
        <begin position="205"/>
        <end position="233"/>
    </location>
</feature>
<comment type="caution">
    <text evidence="12">The sequence shown here is derived from an EMBL/GenBank/DDBJ whole genome shotgun (WGS) entry which is preliminary data.</text>
</comment>
<evidence type="ECO:0000256" key="10">
    <source>
        <dbReference type="SAM" id="Phobius"/>
    </source>
</evidence>
<dbReference type="InterPro" id="IPR041027">
    <property type="entry name" value="FtsK_alpha"/>
</dbReference>
<feature type="transmembrane region" description="Helical" evidence="10">
    <location>
        <begin position="65"/>
        <end position="88"/>
    </location>
</feature>
<evidence type="ECO:0000256" key="7">
    <source>
        <dbReference type="ARBA" id="ARBA00024986"/>
    </source>
</evidence>
<keyword evidence="10" id="KW-1133">Transmembrane helix</keyword>
<feature type="region of interest" description="Disordered" evidence="9">
    <location>
        <begin position="205"/>
        <end position="291"/>
    </location>
</feature>
<evidence type="ECO:0000256" key="3">
    <source>
        <dbReference type="ARBA" id="ARBA00022741"/>
    </source>
</evidence>